<evidence type="ECO:0000313" key="5">
    <source>
        <dbReference type="Proteomes" id="UP000007801"/>
    </source>
</evidence>
<dbReference type="InterPro" id="IPR036728">
    <property type="entry name" value="PBP_GOBP_sf"/>
</dbReference>
<keyword evidence="2" id="KW-1015">Disulfide bond</keyword>
<dbReference type="SUPFAM" id="SSF47565">
    <property type="entry name" value="Insect pheromone/odorant-binding proteins"/>
    <property type="match status" value="1"/>
</dbReference>
<evidence type="ECO:0000256" key="3">
    <source>
        <dbReference type="SAM" id="SignalP"/>
    </source>
</evidence>
<gene>
    <name evidence="4" type="primary">Dana\Obp28a</name>
    <name evidence="4" type="synonym">Dana\GF22744</name>
    <name evidence="4" type="synonym">dana_GLEANR_6938</name>
    <name evidence="4" type="synonym">DanaObp28a</name>
    <name evidence="4" type="synonym">Obp28a</name>
    <name evidence="4" type="ORF">GF22744</name>
</gene>
<keyword evidence="1 3" id="KW-0732">Signal</keyword>
<dbReference type="STRING" id="7217.B3N011"/>
<proteinExistence type="predicted"/>
<name>B3N011_DROAN</name>
<dbReference type="SMART" id="SM00708">
    <property type="entry name" value="PhBP"/>
    <property type="match status" value="1"/>
</dbReference>
<dbReference type="PANTHER" id="PTHR11857:SF42">
    <property type="entry name" value="GENERAL ODORANT-BINDING PROTEIN 19D-RELATED"/>
    <property type="match status" value="1"/>
</dbReference>
<dbReference type="Pfam" id="PF01395">
    <property type="entry name" value="PBP_GOBP"/>
    <property type="match status" value="1"/>
</dbReference>
<dbReference type="InterPro" id="IPR006170">
    <property type="entry name" value="PBP/GOBP"/>
</dbReference>
<dbReference type="OMA" id="EIGDTCA"/>
<dbReference type="GeneID" id="6505398"/>
<evidence type="ECO:0000256" key="2">
    <source>
        <dbReference type="ARBA" id="ARBA00023157"/>
    </source>
</evidence>
<dbReference type="AlphaFoldDB" id="B3N011"/>
<organism evidence="4 5">
    <name type="scientific">Drosophila ananassae</name>
    <name type="common">Fruit fly</name>
    <dbReference type="NCBI Taxonomy" id="7217"/>
    <lineage>
        <taxon>Eukaryota</taxon>
        <taxon>Metazoa</taxon>
        <taxon>Ecdysozoa</taxon>
        <taxon>Arthropoda</taxon>
        <taxon>Hexapoda</taxon>
        <taxon>Insecta</taxon>
        <taxon>Pterygota</taxon>
        <taxon>Neoptera</taxon>
        <taxon>Endopterygota</taxon>
        <taxon>Diptera</taxon>
        <taxon>Brachycera</taxon>
        <taxon>Muscomorpha</taxon>
        <taxon>Ephydroidea</taxon>
        <taxon>Drosophilidae</taxon>
        <taxon>Drosophila</taxon>
        <taxon>Sophophora</taxon>
    </lineage>
</organism>
<dbReference type="CTD" id="34031"/>
<dbReference type="HOGENOM" id="CLU_148261_0_0_1"/>
<dbReference type="KEGG" id="dan:6505398"/>
<protein>
    <submittedName>
        <fullName evidence="4">Odorant-binding protein 28a</fullName>
    </submittedName>
</protein>
<reference evidence="4 5" key="1">
    <citation type="journal article" date="2007" name="Nature">
        <title>Evolution of genes and genomes on the Drosophila phylogeny.</title>
        <authorList>
            <consortium name="Drosophila 12 Genomes Consortium"/>
            <person name="Clark A.G."/>
            <person name="Eisen M.B."/>
            <person name="Smith D.R."/>
            <person name="Bergman C.M."/>
            <person name="Oliver B."/>
            <person name="Markow T.A."/>
            <person name="Kaufman T.C."/>
            <person name="Kellis M."/>
            <person name="Gelbart W."/>
            <person name="Iyer V.N."/>
            <person name="Pollard D.A."/>
            <person name="Sackton T.B."/>
            <person name="Larracuente A.M."/>
            <person name="Singh N.D."/>
            <person name="Abad J.P."/>
            <person name="Abt D.N."/>
            <person name="Adryan B."/>
            <person name="Aguade M."/>
            <person name="Akashi H."/>
            <person name="Anderson W.W."/>
            <person name="Aquadro C.F."/>
            <person name="Ardell D.H."/>
            <person name="Arguello R."/>
            <person name="Artieri C.G."/>
            <person name="Barbash D.A."/>
            <person name="Barker D."/>
            <person name="Barsanti P."/>
            <person name="Batterham P."/>
            <person name="Batzoglou S."/>
            <person name="Begun D."/>
            <person name="Bhutkar A."/>
            <person name="Blanco E."/>
            <person name="Bosak S.A."/>
            <person name="Bradley R.K."/>
            <person name="Brand A.D."/>
            <person name="Brent M.R."/>
            <person name="Brooks A.N."/>
            <person name="Brown R.H."/>
            <person name="Butlin R.K."/>
            <person name="Caggese C."/>
            <person name="Calvi B.R."/>
            <person name="Bernardo de Carvalho A."/>
            <person name="Caspi A."/>
            <person name="Castrezana S."/>
            <person name="Celniker S.E."/>
            <person name="Chang J.L."/>
            <person name="Chapple C."/>
            <person name="Chatterji S."/>
            <person name="Chinwalla A."/>
            <person name="Civetta A."/>
            <person name="Clifton S.W."/>
            <person name="Comeron J.M."/>
            <person name="Costello J.C."/>
            <person name="Coyne J.A."/>
            <person name="Daub J."/>
            <person name="David R.G."/>
            <person name="Delcher A.L."/>
            <person name="Delehaunty K."/>
            <person name="Do C.B."/>
            <person name="Ebling H."/>
            <person name="Edwards K."/>
            <person name="Eickbush T."/>
            <person name="Evans J.D."/>
            <person name="Filipski A."/>
            <person name="Findeiss S."/>
            <person name="Freyhult E."/>
            <person name="Fulton L."/>
            <person name="Fulton R."/>
            <person name="Garcia A.C."/>
            <person name="Gardiner A."/>
            <person name="Garfield D.A."/>
            <person name="Garvin B.E."/>
            <person name="Gibson G."/>
            <person name="Gilbert D."/>
            <person name="Gnerre S."/>
            <person name="Godfrey J."/>
            <person name="Good R."/>
            <person name="Gotea V."/>
            <person name="Gravely B."/>
            <person name="Greenberg A.J."/>
            <person name="Griffiths-Jones S."/>
            <person name="Gross S."/>
            <person name="Guigo R."/>
            <person name="Gustafson E.A."/>
            <person name="Haerty W."/>
            <person name="Hahn M.W."/>
            <person name="Halligan D.L."/>
            <person name="Halpern A.L."/>
            <person name="Halter G.M."/>
            <person name="Han M.V."/>
            <person name="Heger A."/>
            <person name="Hillier L."/>
            <person name="Hinrichs A.S."/>
            <person name="Holmes I."/>
            <person name="Hoskins R.A."/>
            <person name="Hubisz M.J."/>
            <person name="Hultmark D."/>
            <person name="Huntley M.A."/>
            <person name="Jaffe D.B."/>
            <person name="Jagadeeshan S."/>
            <person name="Jeck W.R."/>
            <person name="Johnson J."/>
            <person name="Jones C.D."/>
            <person name="Jordan W.C."/>
            <person name="Karpen G.H."/>
            <person name="Kataoka E."/>
            <person name="Keightley P.D."/>
            <person name="Kheradpour P."/>
            <person name="Kirkness E.F."/>
            <person name="Koerich L.B."/>
            <person name="Kristiansen K."/>
            <person name="Kudrna D."/>
            <person name="Kulathinal R.J."/>
            <person name="Kumar S."/>
            <person name="Kwok R."/>
            <person name="Lander E."/>
            <person name="Langley C.H."/>
            <person name="Lapoint R."/>
            <person name="Lazzaro B.P."/>
            <person name="Lee S.J."/>
            <person name="Levesque L."/>
            <person name="Li R."/>
            <person name="Lin C.F."/>
            <person name="Lin M.F."/>
            <person name="Lindblad-Toh K."/>
            <person name="Llopart A."/>
            <person name="Long M."/>
            <person name="Low L."/>
            <person name="Lozovsky E."/>
            <person name="Lu J."/>
            <person name="Luo M."/>
            <person name="Machado C.A."/>
            <person name="Makalowski W."/>
            <person name="Marzo M."/>
            <person name="Matsuda M."/>
            <person name="Matzkin L."/>
            <person name="McAllister B."/>
            <person name="McBride C.S."/>
            <person name="McKernan B."/>
            <person name="McKernan K."/>
            <person name="Mendez-Lago M."/>
            <person name="Minx P."/>
            <person name="Mollenhauer M.U."/>
            <person name="Montooth K."/>
            <person name="Mount S.M."/>
            <person name="Mu X."/>
            <person name="Myers E."/>
            <person name="Negre B."/>
            <person name="Newfeld S."/>
            <person name="Nielsen R."/>
            <person name="Noor M.A."/>
            <person name="O'Grady P."/>
            <person name="Pachter L."/>
            <person name="Papaceit M."/>
            <person name="Parisi M.J."/>
            <person name="Parisi M."/>
            <person name="Parts L."/>
            <person name="Pedersen J.S."/>
            <person name="Pesole G."/>
            <person name="Phillippy A.M."/>
            <person name="Ponting C.P."/>
            <person name="Pop M."/>
            <person name="Porcelli D."/>
            <person name="Powell J.R."/>
            <person name="Prohaska S."/>
            <person name="Pruitt K."/>
            <person name="Puig M."/>
            <person name="Quesneville H."/>
            <person name="Ram K.R."/>
            <person name="Rand D."/>
            <person name="Rasmussen M.D."/>
            <person name="Reed L.K."/>
            <person name="Reenan R."/>
            <person name="Reily A."/>
            <person name="Remington K.A."/>
            <person name="Rieger T.T."/>
            <person name="Ritchie M.G."/>
            <person name="Robin C."/>
            <person name="Rogers Y.H."/>
            <person name="Rohde C."/>
            <person name="Rozas J."/>
            <person name="Rubenfield M.J."/>
            <person name="Ruiz A."/>
            <person name="Russo S."/>
            <person name="Salzberg S.L."/>
            <person name="Sanchez-Gracia A."/>
            <person name="Saranga D.J."/>
            <person name="Sato H."/>
            <person name="Schaeffer S.W."/>
            <person name="Schatz M.C."/>
            <person name="Schlenke T."/>
            <person name="Schwartz R."/>
            <person name="Segarra C."/>
            <person name="Singh R.S."/>
            <person name="Sirot L."/>
            <person name="Sirota M."/>
            <person name="Sisneros N.B."/>
            <person name="Smith C.D."/>
            <person name="Smith T.F."/>
            <person name="Spieth J."/>
            <person name="Stage D.E."/>
            <person name="Stark A."/>
            <person name="Stephan W."/>
            <person name="Strausberg R.L."/>
            <person name="Strempel S."/>
            <person name="Sturgill D."/>
            <person name="Sutton G."/>
            <person name="Sutton G.G."/>
            <person name="Tao W."/>
            <person name="Teichmann S."/>
            <person name="Tobari Y.N."/>
            <person name="Tomimura Y."/>
            <person name="Tsolas J.M."/>
            <person name="Valente V.L."/>
            <person name="Venter E."/>
            <person name="Venter J.C."/>
            <person name="Vicario S."/>
            <person name="Vieira F.G."/>
            <person name="Vilella A.J."/>
            <person name="Villasante A."/>
            <person name="Walenz B."/>
            <person name="Wang J."/>
            <person name="Wasserman M."/>
            <person name="Watts T."/>
            <person name="Wilson D."/>
            <person name="Wilson R.K."/>
            <person name="Wing R.A."/>
            <person name="Wolfner M.F."/>
            <person name="Wong A."/>
            <person name="Wong G.K."/>
            <person name="Wu C.I."/>
            <person name="Wu G."/>
            <person name="Yamamoto D."/>
            <person name="Yang H.P."/>
            <person name="Yang S.P."/>
            <person name="Yorke J.A."/>
            <person name="Yoshida K."/>
            <person name="Zdobnov E."/>
            <person name="Zhang P."/>
            <person name="Zhang Y."/>
            <person name="Zimin A.V."/>
            <person name="Baldwin J."/>
            <person name="Abdouelleil A."/>
            <person name="Abdulkadir J."/>
            <person name="Abebe A."/>
            <person name="Abera B."/>
            <person name="Abreu J."/>
            <person name="Acer S.C."/>
            <person name="Aftuck L."/>
            <person name="Alexander A."/>
            <person name="An P."/>
            <person name="Anderson E."/>
            <person name="Anderson S."/>
            <person name="Arachi H."/>
            <person name="Azer M."/>
            <person name="Bachantsang P."/>
            <person name="Barry A."/>
            <person name="Bayul T."/>
            <person name="Berlin A."/>
            <person name="Bessette D."/>
            <person name="Bloom T."/>
            <person name="Blye J."/>
            <person name="Boguslavskiy L."/>
            <person name="Bonnet C."/>
            <person name="Boukhgalter B."/>
            <person name="Bourzgui I."/>
            <person name="Brown A."/>
            <person name="Cahill P."/>
            <person name="Channer S."/>
            <person name="Cheshatsang Y."/>
            <person name="Chuda L."/>
            <person name="Citroen M."/>
            <person name="Collymore A."/>
            <person name="Cooke P."/>
            <person name="Costello M."/>
            <person name="D'Aco K."/>
            <person name="Daza R."/>
            <person name="De Haan G."/>
            <person name="DeGray S."/>
            <person name="DeMaso C."/>
            <person name="Dhargay N."/>
            <person name="Dooley K."/>
            <person name="Dooley E."/>
            <person name="Doricent M."/>
            <person name="Dorje P."/>
            <person name="Dorjee K."/>
            <person name="Dupes A."/>
            <person name="Elong R."/>
            <person name="Falk J."/>
            <person name="Farina A."/>
            <person name="Faro S."/>
            <person name="Ferguson D."/>
            <person name="Fisher S."/>
            <person name="Foley C.D."/>
            <person name="Franke A."/>
            <person name="Friedrich D."/>
            <person name="Gadbois L."/>
            <person name="Gearin G."/>
            <person name="Gearin C.R."/>
            <person name="Giannoukos G."/>
            <person name="Goode T."/>
            <person name="Graham J."/>
            <person name="Grandbois E."/>
            <person name="Grewal S."/>
            <person name="Gyaltsen K."/>
            <person name="Hafez N."/>
            <person name="Hagos B."/>
            <person name="Hall J."/>
            <person name="Henson C."/>
            <person name="Hollinger A."/>
            <person name="Honan T."/>
            <person name="Huard M.D."/>
            <person name="Hughes L."/>
            <person name="Hurhula B."/>
            <person name="Husby M.E."/>
            <person name="Kamat A."/>
            <person name="Kanga B."/>
            <person name="Kashin S."/>
            <person name="Khazanovich D."/>
            <person name="Kisner P."/>
            <person name="Lance K."/>
            <person name="Lara M."/>
            <person name="Lee W."/>
            <person name="Lennon N."/>
            <person name="Letendre F."/>
            <person name="LeVine R."/>
            <person name="Lipovsky A."/>
            <person name="Liu X."/>
            <person name="Liu J."/>
            <person name="Liu S."/>
            <person name="Lokyitsang T."/>
            <person name="Lokyitsang Y."/>
            <person name="Lubonja R."/>
            <person name="Lui A."/>
            <person name="MacDonald P."/>
            <person name="Magnisalis V."/>
            <person name="Maru K."/>
            <person name="Matthews C."/>
            <person name="McCusker W."/>
            <person name="McDonough S."/>
            <person name="Mehta T."/>
            <person name="Meldrim J."/>
            <person name="Meneus L."/>
            <person name="Mihai O."/>
            <person name="Mihalev A."/>
            <person name="Mihova T."/>
            <person name="Mittelman R."/>
            <person name="Mlenga V."/>
            <person name="Montmayeur A."/>
            <person name="Mulrain L."/>
            <person name="Navidi A."/>
            <person name="Naylor J."/>
            <person name="Negash T."/>
            <person name="Nguyen T."/>
            <person name="Nguyen N."/>
            <person name="Nicol R."/>
            <person name="Norbu C."/>
            <person name="Norbu N."/>
            <person name="Novod N."/>
            <person name="O'Neill B."/>
            <person name="Osman S."/>
            <person name="Markiewicz E."/>
            <person name="Oyono O.L."/>
            <person name="Patti C."/>
            <person name="Phunkhang P."/>
            <person name="Pierre F."/>
            <person name="Priest M."/>
            <person name="Raghuraman S."/>
            <person name="Rege F."/>
            <person name="Reyes R."/>
            <person name="Rise C."/>
            <person name="Rogov P."/>
            <person name="Ross K."/>
            <person name="Ryan E."/>
            <person name="Settipalli S."/>
            <person name="Shea T."/>
            <person name="Sherpa N."/>
            <person name="Shi L."/>
            <person name="Shih D."/>
            <person name="Sparrow T."/>
            <person name="Spaulding J."/>
            <person name="Stalker J."/>
            <person name="Stange-Thomann N."/>
            <person name="Stavropoulos S."/>
            <person name="Stone C."/>
            <person name="Strader C."/>
            <person name="Tesfaye S."/>
            <person name="Thomson T."/>
            <person name="Thoulutsang Y."/>
            <person name="Thoulutsang D."/>
            <person name="Topham K."/>
            <person name="Topping I."/>
            <person name="Tsamla T."/>
            <person name="Vassiliev H."/>
            <person name="Vo A."/>
            <person name="Wangchuk T."/>
            <person name="Wangdi T."/>
            <person name="Weiand M."/>
            <person name="Wilkinson J."/>
            <person name="Wilson A."/>
            <person name="Yadav S."/>
            <person name="Young G."/>
            <person name="Yu Q."/>
            <person name="Zembek L."/>
            <person name="Zhong D."/>
            <person name="Zimmer A."/>
            <person name="Zwirko Z."/>
            <person name="Jaffe D.B."/>
            <person name="Alvarez P."/>
            <person name="Brockman W."/>
            <person name="Butler J."/>
            <person name="Chin C."/>
            <person name="Gnerre S."/>
            <person name="Grabherr M."/>
            <person name="Kleber M."/>
            <person name="Mauceli E."/>
            <person name="MacCallum I."/>
        </authorList>
    </citation>
    <scope>NUCLEOTIDE SEQUENCE [LARGE SCALE GENOMIC DNA]</scope>
    <source>
        <strain evidence="5">Tucson 14024-0371.13</strain>
    </source>
</reference>
<dbReference type="OrthoDB" id="6595846at2759"/>
<dbReference type="GO" id="GO:0005549">
    <property type="term" value="F:odorant binding"/>
    <property type="evidence" value="ECO:0007669"/>
    <property type="project" value="InterPro"/>
</dbReference>
<dbReference type="Gene3D" id="1.10.238.20">
    <property type="entry name" value="Pheromone/general odorant binding protein domain"/>
    <property type="match status" value="1"/>
</dbReference>
<feature type="signal peptide" evidence="3">
    <location>
        <begin position="1"/>
        <end position="21"/>
    </location>
</feature>
<dbReference type="Proteomes" id="UP000007801">
    <property type="component" value="Unassembled WGS sequence"/>
</dbReference>
<dbReference type="PhylomeDB" id="B3N011"/>
<dbReference type="FunCoup" id="B3N011">
    <property type="interactions" value="57"/>
</dbReference>
<evidence type="ECO:0000313" key="4">
    <source>
        <dbReference type="EMBL" id="EDV35377.1"/>
    </source>
</evidence>
<feature type="chain" id="PRO_5002791004" evidence="3">
    <location>
        <begin position="22"/>
        <end position="143"/>
    </location>
</feature>
<accession>B3N011</accession>
<sequence length="143" mass="15373">MQRLLVIVMAIGLLCVAFVRGFDEKEAMAKMLEASEACMDKVGANEADIQDLIKKQPASTYEGKCLRACVMKSFGLFSENGKLDTGAAHEKAKQYTGNDPAKLKLSLEIGDTCASISVPEDECEAAEAYGACFKGEAIKHGLM</sequence>
<dbReference type="eggNOG" id="ENOG502T2AN">
    <property type="taxonomic scope" value="Eukaryota"/>
</dbReference>
<dbReference type="CDD" id="cd23992">
    <property type="entry name" value="PBP_GOBP"/>
    <property type="match status" value="1"/>
</dbReference>
<evidence type="ECO:0000256" key="1">
    <source>
        <dbReference type="ARBA" id="ARBA00022729"/>
    </source>
</evidence>
<keyword evidence="5" id="KW-1185">Reference proteome</keyword>
<dbReference type="InParanoid" id="B3N011"/>
<dbReference type="GO" id="GO:0007608">
    <property type="term" value="P:sensory perception of smell"/>
    <property type="evidence" value="ECO:0007669"/>
    <property type="project" value="TreeGrafter"/>
</dbReference>
<dbReference type="GO" id="GO:0005615">
    <property type="term" value="C:extracellular space"/>
    <property type="evidence" value="ECO:0007669"/>
    <property type="project" value="TreeGrafter"/>
</dbReference>
<dbReference type="PANTHER" id="PTHR11857">
    <property type="entry name" value="ODORANT BINDING PROTEIN-RELATED"/>
    <property type="match status" value="1"/>
</dbReference>
<dbReference type="EMBL" id="CH902638">
    <property type="protein sequence ID" value="EDV35377.1"/>
    <property type="molecule type" value="Genomic_DNA"/>
</dbReference>